<name>A0A1H6VTQ6_9FLAO</name>
<gene>
    <name evidence="7" type="ORF">SAMN05660918_2226</name>
</gene>
<dbReference type="AlphaFoldDB" id="A0A1H6VTQ6"/>
<accession>A0A1H6VTQ6</accession>
<dbReference type="RefSeq" id="WP_091313165.1">
    <property type="nucleotide sequence ID" value="NZ_CBCSJU010000006.1"/>
</dbReference>
<keyword evidence="2 6" id="KW-0812">Transmembrane</keyword>
<feature type="region of interest" description="Disordered" evidence="5">
    <location>
        <begin position="1"/>
        <end position="21"/>
    </location>
</feature>
<dbReference type="EMBL" id="FNYA01000005">
    <property type="protein sequence ID" value="SEJ03572.1"/>
    <property type="molecule type" value="Genomic_DNA"/>
</dbReference>
<keyword evidence="3 6" id="KW-1133">Transmembrane helix</keyword>
<dbReference type="STRING" id="402734.SAMN05660918_2226"/>
<dbReference type="GO" id="GO:0016020">
    <property type="term" value="C:membrane"/>
    <property type="evidence" value="ECO:0007669"/>
    <property type="project" value="UniProtKB-SubCell"/>
</dbReference>
<evidence type="ECO:0000256" key="1">
    <source>
        <dbReference type="ARBA" id="ARBA00004167"/>
    </source>
</evidence>
<sequence length="444" mass="50922">MTEFKTPNAKPPTSNSQLPSPDFQLRSEEVQDILTKVPNWMIRWGTFLIFGIILMLLFTSWFIRYPDIVSSEIIITTNTPPEKLIAKVNGKIQAILIEDKANVKANTPLAVIENSANYKDVFLLKSTIENINLDKSEFPFDKFKNAQLGEVEASFAVFQKQYIADNLNKKLKPFDVDANAQGYEKTQLAERLQLLIAQKAITENELQIQKIDLNRQETLFKKGVISAQEIEKQRLIYLQAEKNYKNLLSSISQTKSSINDLKRNNQTTQINENKENTNLETNVLQAFYQLKKAIKDWELNYVFRSSDEGIVTFLQIWSVNQNIAAGENMFAIIPTNQNGFVGKLKAAALNSGKIKENQRVNIRLANYPDREFGIVKGKVKRISLTPDKDGNLLMDIALPKGLETSYKKKIQFQQEMRGSADIITEDLRLIERIFYQFRSMYKVE</sequence>
<evidence type="ECO:0000256" key="3">
    <source>
        <dbReference type="ARBA" id="ARBA00022989"/>
    </source>
</evidence>
<dbReference type="PANTHER" id="PTHR30386">
    <property type="entry name" value="MEMBRANE FUSION SUBUNIT OF EMRAB-TOLC MULTIDRUG EFFLUX PUMP"/>
    <property type="match status" value="1"/>
</dbReference>
<dbReference type="InterPro" id="IPR050739">
    <property type="entry name" value="MFP"/>
</dbReference>
<reference evidence="8" key="1">
    <citation type="submission" date="2016-10" db="EMBL/GenBank/DDBJ databases">
        <authorList>
            <person name="Varghese N."/>
            <person name="Submissions S."/>
        </authorList>
    </citation>
    <scope>NUCLEOTIDE SEQUENCE [LARGE SCALE GENOMIC DNA]</scope>
    <source>
        <strain evidence="8">DSM 17934</strain>
    </source>
</reference>
<evidence type="ECO:0000256" key="4">
    <source>
        <dbReference type="ARBA" id="ARBA00023136"/>
    </source>
</evidence>
<keyword evidence="8" id="KW-1185">Reference proteome</keyword>
<comment type="subcellular location">
    <subcellularLocation>
        <location evidence="1">Membrane</location>
        <topology evidence="1">Single-pass membrane protein</topology>
    </subcellularLocation>
</comment>
<evidence type="ECO:0000313" key="8">
    <source>
        <dbReference type="Proteomes" id="UP000199702"/>
    </source>
</evidence>
<proteinExistence type="predicted"/>
<keyword evidence="4 6" id="KW-0472">Membrane</keyword>
<evidence type="ECO:0000256" key="5">
    <source>
        <dbReference type="SAM" id="MobiDB-lite"/>
    </source>
</evidence>
<evidence type="ECO:0000256" key="2">
    <source>
        <dbReference type="ARBA" id="ARBA00022692"/>
    </source>
</evidence>
<evidence type="ECO:0000313" key="7">
    <source>
        <dbReference type="EMBL" id="SEJ03572.1"/>
    </source>
</evidence>
<dbReference type="PANTHER" id="PTHR30386:SF26">
    <property type="entry name" value="TRANSPORT PROTEIN COMB"/>
    <property type="match status" value="1"/>
</dbReference>
<dbReference type="Proteomes" id="UP000199702">
    <property type="component" value="Unassembled WGS sequence"/>
</dbReference>
<protein>
    <submittedName>
        <fullName evidence="7">HlyD family secretion protein</fullName>
    </submittedName>
</protein>
<evidence type="ECO:0000256" key="6">
    <source>
        <dbReference type="SAM" id="Phobius"/>
    </source>
</evidence>
<feature type="transmembrane region" description="Helical" evidence="6">
    <location>
        <begin position="44"/>
        <end position="63"/>
    </location>
</feature>
<dbReference type="OrthoDB" id="7057889at2"/>
<dbReference type="Gene3D" id="1.10.287.470">
    <property type="entry name" value="Helix hairpin bin"/>
    <property type="match status" value="1"/>
</dbReference>
<organism evidence="7 8">
    <name type="scientific">Flavobacterium terrigena</name>
    <dbReference type="NCBI Taxonomy" id="402734"/>
    <lineage>
        <taxon>Bacteria</taxon>
        <taxon>Pseudomonadati</taxon>
        <taxon>Bacteroidota</taxon>
        <taxon>Flavobacteriia</taxon>
        <taxon>Flavobacteriales</taxon>
        <taxon>Flavobacteriaceae</taxon>
        <taxon>Flavobacterium</taxon>
    </lineage>
</organism>